<dbReference type="InterPro" id="IPR007634">
    <property type="entry name" value="RNA_pol_sigma_54_DNA-bd"/>
</dbReference>
<proteinExistence type="predicted"/>
<dbReference type="GO" id="GO:0001216">
    <property type="term" value="F:DNA-binding transcription activator activity"/>
    <property type="evidence" value="ECO:0007669"/>
    <property type="project" value="InterPro"/>
</dbReference>
<dbReference type="Proteomes" id="UP000027936">
    <property type="component" value="Unassembled WGS sequence"/>
</dbReference>
<feature type="domain" description="RNA polymerase sigma factor 54 DNA-binding" evidence="1">
    <location>
        <begin position="2"/>
        <end position="133"/>
    </location>
</feature>
<protein>
    <submittedName>
        <fullName evidence="2">DNA-directed RNA polymerase specialized sigma subunit, sigma24</fullName>
    </submittedName>
</protein>
<dbReference type="PROSITE" id="PS00718">
    <property type="entry name" value="SIGMA54_2"/>
    <property type="match status" value="1"/>
</dbReference>
<dbReference type="AlphaFoldDB" id="A0A072NKN2"/>
<comment type="caution">
    <text evidence="2">The sequence shown here is derived from an EMBL/GenBank/DDBJ whole genome shotgun (WGS) entry which is preliminary data.</text>
</comment>
<dbReference type="PANTHER" id="PTHR32248:SF4">
    <property type="entry name" value="RNA POLYMERASE SIGMA-54 FACTOR"/>
    <property type="match status" value="1"/>
</dbReference>
<dbReference type="EMBL" id="JJRY01000011">
    <property type="protein sequence ID" value="KEF37827.1"/>
    <property type="molecule type" value="Genomic_DNA"/>
</dbReference>
<name>A0A072NKN2_SCHAZ</name>
<reference evidence="2 3" key="1">
    <citation type="submission" date="2014-04" db="EMBL/GenBank/DDBJ databases">
        <title>Draft genome sequence of Bacillus azotoformans MEV2011, a (co-) denitrifying strain unable to grow in the presence of oxygen.</title>
        <authorList>
            <person name="Nielsen M."/>
            <person name="Schreiber L."/>
            <person name="Finster K."/>
            <person name="Schramm A."/>
        </authorList>
    </citation>
    <scope>NUCLEOTIDE SEQUENCE [LARGE SCALE GENOMIC DNA]</scope>
    <source>
        <strain evidence="2 3">MEV2011</strain>
    </source>
</reference>
<dbReference type="GO" id="GO:0000428">
    <property type="term" value="C:DNA-directed RNA polymerase complex"/>
    <property type="evidence" value="ECO:0007669"/>
    <property type="project" value="UniProtKB-KW"/>
</dbReference>
<dbReference type="PATRIC" id="fig|1348973.3.peg.2764"/>
<dbReference type="Gene3D" id="1.10.10.60">
    <property type="entry name" value="Homeodomain-like"/>
    <property type="match status" value="1"/>
</dbReference>
<dbReference type="PANTHER" id="PTHR32248">
    <property type="entry name" value="RNA POLYMERASE SIGMA-54 FACTOR"/>
    <property type="match status" value="1"/>
</dbReference>
<organism evidence="2 3">
    <name type="scientific">Schinkia azotoformans MEV2011</name>
    <dbReference type="NCBI Taxonomy" id="1348973"/>
    <lineage>
        <taxon>Bacteria</taxon>
        <taxon>Bacillati</taxon>
        <taxon>Bacillota</taxon>
        <taxon>Bacilli</taxon>
        <taxon>Bacillales</taxon>
        <taxon>Bacillaceae</taxon>
        <taxon>Calidifontibacillus/Schinkia group</taxon>
        <taxon>Schinkia</taxon>
    </lineage>
</organism>
<dbReference type="PRINTS" id="PR00045">
    <property type="entry name" value="SIGMA54FCT"/>
</dbReference>
<dbReference type="PROSITE" id="PS50044">
    <property type="entry name" value="SIGMA54_3"/>
    <property type="match status" value="1"/>
</dbReference>
<accession>A0A072NKN2</accession>
<keyword evidence="2" id="KW-0804">Transcription</keyword>
<dbReference type="PROSITE" id="PS00717">
    <property type="entry name" value="SIGMA54_1"/>
    <property type="match status" value="1"/>
</dbReference>
<evidence type="ECO:0000259" key="1">
    <source>
        <dbReference type="Pfam" id="PF04552"/>
    </source>
</evidence>
<evidence type="ECO:0000313" key="3">
    <source>
        <dbReference type="Proteomes" id="UP000027936"/>
    </source>
</evidence>
<evidence type="ECO:0000313" key="2">
    <source>
        <dbReference type="EMBL" id="KEF37827.1"/>
    </source>
</evidence>
<dbReference type="Pfam" id="PF04552">
    <property type="entry name" value="Sigma54_DBD"/>
    <property type="match status" value="1"/>
</dbReference>
<dbReference type="GO" id="GO:0016987">
    <property type="term" value="F:sigma factor activity"/>
    <property type="evidence" value="ECO:0007669"/>
    <property type="project" value="InterPro"/>
</dbReference>
<dbReference type="InterPro" id="IPR000394">
    <property type="entry name" value="RNA_pol_sigma_54"/>
</dbReference>
<keyword evidence="2" id="KW-0240">DNA-directed RNA polymerase</keyword>
<sequence length="134" mass="15198">MQAIIDKQNDFFQKGTSYLKPLTIKEIAESVELHDSTVSRAVNGKYVQTPHGLFELKYFFTSSISTNGNDEISSEIVKDLIVEIVKNENKSKPLSDQKILDILSANEGLTLTRRTVTKYREQLGVPSSSKRKRY</sequence>
<gene>
    <name evidence="2" type="ORF">M670_02858</name>
</gene>